<dbReference type="AlphaFoldDB" id="A0A833PDP1"/>
<gene>
    <name evidence="1" type="ORF">GAK29_03142</name>
</gene>
<dbReference type="Pfam" id="PF05939">
    <property type="entry name" value="Phage_min_tail"/>
    <property type="match status" value="1"/>
</dbReference>
<evidence type="ECO:0000313" key="1">
    <source>
        <dbReference type="EMBL" id="KAF1022698.1"/>
    </source>
</evidence>
<comment type="caution">
    <text evidence="1">The sequence shown here is derived from an EMBL/GenBank/DDBJ whole genome shotgun (WGS) entry which is preliminary data.</text>
</comment>
<dbReference type="InterPro" id="IPR010265">
    <property type="entry name" value="Phage_lambda_TipM"/>
</dbReference>
<organism evidence="1 2">
    <name type="scientific">Acinetobacter bereziniae</name>
    <name type="common">Acinetobacter genomosp. 10</name>
    <dbReference type="NCBI Taxonomy" id="106648"/>
    <lineage>
        <taxon>Bacteria</taxon>
        <taxon>Pseudomonadati</taxon>
        <taxon>Pseudomonadota</taxon>
        <taxon>Gammaproteobacteria</taxon>
        <taxon>Moraxellales</taxon>
        <taxon>Moraxellaceae</taxon>
        <taxon>Acinetobacter</taxon>
    </lineage>
</organism>
<accession>A0A833PDP1</accession>
<name>A0A833PDP1_ACIBZ</name>
<evidence type="ECO:0008006" key="3">
    <source>
        <dbReference type="Google" id="ProtNLM"/>
    </source>
</evidence>
<protein>
    <recommendedName>
        <fullName evidence="3">Phage tail protein</fullName>
    </recommendedName>
</protein>
<dbReference type="EMBL" id="WNDP01000088">
    <property type="protein sequence ID" value="KAF1022698.1"/>
    <property type="molecule type" value="Genomic_DNA"/>
</dbReference>
<dbReference type="Proteomes" id="UP000490535">
    <property type="component" value="Unassembled WGS sequence"/>
</dbReference>
<evidence type="ECO:0000313" key="2">
    <source>
        <dbReference type="Proteomes" id="UP000490535"/>
    </source>
</evidence>
<proteinExistence type="predicted"/>
<sequence>MSNRKFTHCQNFEGNSQSNTFKVLTSKFGDGYEQNVSVGINNKSGVWQFSKNGKEALIREIKAFFDDHKGADSFLWDSPLDGEVRVKAGEYQLTALGAGMWQISTTFTQVFYP</sequence>
<reference evidence="2" key="1">
    <citation type="journal article" date="2020" name="MBio">
        <title>Horizontal gene transfer to a defensive symbiont with a reduced genome amongst a multipartite beetle microbiome.</title>
        <authorList>
            <person name="Waterworth S.C."/>
            <person name="Florez L.V."/>
            <person name="Rees E.R."/>
            <person name="Hertweck C."/>
            <person name="Kaltenpoth M."/>
            <person name="Kwan J.C."/>
        </authorList>
    </citation>
    <scope>NUCLEOTIDE SEQUENCE [LARGE SCALE GENOMIC DNA]</scope>
</reference>